<sequence length="245" mass="28394">MRQALWLVKKELKYHYLSLMLTLVFIIFLALLAFPILEGTVLRLFGTEHVVYNRIMIDALFVLLLPCFGAIFMSKPYLSFGTIKEDPYSKRMALFRAMPIPVHVLALSRTFIMVITLLLNITVFYIIITLMLSDVFFQYLAPIEYVLFLLFWFCYALLFGGFNPFIENGTNGKVLHLFPYLFIAIFGVLLFVIYYATGIGLVDWSLLAIREYGFIAPVCAVIIAGTGCYYWNRLLTNRLRTRDYM</sequence>
<accession>A0ABS6JK58</accession>
<evidence type="ECO:0000313" key="3">
    <source>
        <dbReference type="Proteomes" id="UP000784880"/>
    </source>
</evidence>
<feature type="transmembrane region" description="Helical" evidence="1">
    <location>
        <begin position="214"/>
        <end position="232"/>
    </location>
</feature>
<feature type="transmembrane region" description="Helical" evidence="1">
    <location>
        <begin position="111"/>
        <end position="133"/>
    </location>
</feature>
<feature type="transmembrane region" description="Helical" evidence="1">
    <location>
        <begin position="55"/>
        <end position="74"/>
    </location>
</feature>
<dbReference type="EMBL" id="JAHQCS010000154">
    <property type="protein sequence ID" value="MBU9713928.1"/>
    <property type="molecule type" value="Genomic_DNA"/>
</dbReference>
<keyword evidence="1" id="KW-1133">Transmembrane helix</keyword>
<proteinExistence type="predicted"/>
<comment type="caution">
    <text evidence="2">The sequence shown here is derived from an EMBL/GenBank/DDBJ whole genome shotgun (WGS) entry which is preliminary data.</text>
</comment>
<feature type="transmembrane region" description="Helical" evidence="1">
    <location>
        <begin position="12"/>
        <end position="35"/>
    </location>
</feature>
<organism evidence="2 3">
    <name type="scientific">Evansella tamaricis</name>
    <dbReference type="NCBI Taxonomy" id="2069301"/>
    <lineage>
        <taxon>Bacteria</taxon>
        <taxon>Bacillati</taxon>
        <taxon>Bacillota</taxon>
        <taxon>Bacilli</taxon>
        <taxon>Bacillales</taxon>
        <taxon>Bacillaceae</taxon>
        <taxon>Evansella</taxon>
    </lineage>
</organism>
<keyword evidence="1" id="KW-0472">Membrane</keyword>
<feature type="transmembrane region" description="Helical" evidence="1">
    <location>
        <begin position="178"/>
        <end position="202"/>
    </location>
</feature>
<keyword evidence="3" id="KW-1185">Reference proteome</keyword>
<protein>
    <recommendedName>
        <fullName evidence="4">ABC-2 family transporter protein</fullName>
    </recommendedName>
</protein>
<evidence type="ECO:0008006" key="4">
    <source>
        <dbReference type="Google" id="ProtNLM"/>
    </source>
</evidence>
<reference evidence="2 3" key="1">
    <citation type="submission" date="2021-06" db="EMBL/GenBank/DDBJ databases">
        <title>Bacillus sp. RD4P76, an endophyte from a halophyte.</title>
        <authorList>
            <person name="Sun J.-Q."/>
        </authorList>
    </citation>
    <scope>NUCLEOTIDE SEQUENCE [LARGE SCALE GENOMIC DNA]</scope>
    <source>
        <strain evidence="2 3">CGMCC 1.15917</strain>
    </source>
</reference>
<dbReference type="Proteomes" id="UP000784880">
    <property type="component" value="Unassembled WGS sequence"/>
</dbReference>
<evidence type="ECO:0000256" key="1">
    <source>
        <dbReference type="SAM" id="Phobius"/>
    </source>
</evidence>
<name>A0ABS6JK58_9BACI</name>
<gene>
    <name evidence="2" type="ORF">KS419_19535</name>
</gene>
<feature type="transmembrane region" description="Helical" evidence="1">
    <location>
        <begin position="145"/>
        <end position="166"/>
    </location>
</feature>
<dbReference type="RefSeq" id="WP_217068155.1">
    <property type="nucleotide sequence ID" value="NZ_JAHQCS010000154.1"/>
</dbReference>
<evidence type="ECO:0000313" key="2">
    <source>
        <dbReference type="EMBL" id="MBU9713928.1"/>
    </source>
</evidence>
<keyword evidence="1" id="KW-0812">Transmembrane</keyword>